<evidence type="ECO:0000256" key="1">
    <source>
        <dbReference type="ARBA" id="ARBA00008792"/>
    </source>
</evidence>
<feature type="compositionally biased region" description="Polar residues" evidence="7">
    <location>
        <begin position="1494"/>
        <end position="1506"/>
    </location>
</feature>
<dbReference type="InterPro" id="IPR027417">
    <property type="entry name" value="P-loop_NTPase"/>
</dbReference>
<feature type="domain" description="Helicase ATP-binding" evidence="8">
    <location>
        <begin position="49"/>
        <end position="306"/>
    </location>
</feature>
<evidence type="ECO:0000313" key="11">
    <source>
        <dbReference type="Proteomes" id="UP001176517"/>
    </source>
</evidence>
<evidence type="ECO:0000256" key="7">
    <source>
        <dbReference type="SAM" id="MobiDB-lite"/>
    </source>
</evidence>
<feature type="domain" description="Helicase C-terminal" evidence="9">
    <location>
        <begin position="428"/>
        <end position="616"/>
    </location>
</feature>
<dbReference type="EMBL" id="JAPDMZ010000019">
    <property type="protein sequence ID" value="KAK0556118.1"/>
    <property type="molecule type" value="Genomic_DNA"/>
</dbReference>
<evidence type="ECO:0000256" key="6">
    <source>
        <dbReference type="ARBA" id="ARBA00022840"/>
    </source>
</evidence>
<dbReference type="EC" id="3.6.4.13" evidence="2"/>
<feature type="compositionally biased region" description="Polar residues" evidence="7">
    <location>
        <begin position="1576"/>
        <end position="1593"/>
    </location>
</feature>
<keyword evidence="3" id="KW-0547">Nucleotide-binding</keyword>
<accession>A0AAN6GTV6</accession>
<dbReference type="GO" id="GO:0005730">
    <property type="term" value="C:nucleolus"/>
    <property type="evidence" value="ECO:0007669"/>
    <property type="project" value="TreeGrafter"/>
</dbReference>
<feature type="compositionally biased region" description="Low complexity" evidence="7">
    <location>
        <begin position="1550"/>
        <end position="1562"/>
    </location>
</feature>
<dbReference type="InterPro" id="IPR002464">
    <property type="entry name" value="DNA/RNA_helicase_DEAH_CS"/>
</dbReference>
<feature type="compositionally biased region" description="Basic residues" evidence="7">
    <location>
        <begin position="461"/>
        <end position="473"/>
    </location>
</feature>
<protein>
    <recommendedName>
        <fullName evidence="2">RNA helicase</fullName>
        <ecNumber evidence="2">3.6.4.13</ecNumber>
    </recommendedName>
</protein>
<name>A0AAN6GTV6_9BASI</name>
<dbReference type="InterPro" id="IPR001650">
    <property type="entry name" value="Helicase_C-like"/>
</dbReference>
<dbReference type="SMART" id="SM00490">
    <property type="entry name" value="HELICc"/>
    <property type="match status" value="1"/>
</dbReference>
<evidence type="ECO:0000256" key="5">
    <source>
        <dbReference type="ARBA" id="ARBA00022806"/>
    </source>
</evidence>
<dbReference type="PANTHER" id="PTHR18934">
    <property type="entry name" value="ATP-DEPENDENT RNA HELICASE"/>
    <property type="match status" value="1"/>
</dbReference>
<dbReference type="InterPro" id="IPR048333">
    <property type="entry name" value="HA2_WH"/>
</dbReference>
<keyword evidence="4 10" id="KW-0378">Hydrolase</keyword>
<dbReference type="CDD" id="cd18791">
    <property type="entry name" value="SF2_C_RHA"/>
    <property type="match status" value="1"/>
</dbReference>
<evidence type="ECO:0000256" key="3">
    <source>
        <dbReference type="ARBA" id="ARBA00022741"/>
    </source>
</evidence>
<dbReference type="PROSITE" id="PS51194">
    <property type="entry name" value="HELICASE_CTER"/>
    <property type="match status" value="1"/>
</dbReference>
<dbReference type="InterPro" id="IPR014001">
    <property type="entry name" value="Helicase_ATP-bd"/>
</dbReference>
<keyword evidence="6" id="KW-0067">ATP-binding</keyword>
<dbReference type="GO" id="GO:0003724">
    <property type="term" value="F:RNA helicase activity"/>
    <property type="evidence" value="ECO:0007669"/>
    <property type="project" value="UniProtKB-EC"/>
</dbReference>
<dbReference type="PANTHER" id="PTHR18934:SF99">
    <property type="entry name" value="ATP-DEPENDENT RNA HELICASE DHX37-RELATED"/>
    <property type="match status" value="1"/>
</dbReference>
<feature type="region of interest" description="Disordered" evidence="7">
    <location>
        <begin position="1970"/>
        <end position="1997"/>
    </location>
</feature>
<feature type="region of interest" description="Disordered" evidence="7">
    <location>
        <begin position="1484"/>
        <end position="1515"/>
    </location>
</feature>
<feature type="compositionally biased region" description="Polar residues" evidence="7">
    <location>
        <begin position="1981"/>
        <end position="1993"/>
    </location>
</feature>
<dbReference type="Gene3D" id="1.20.120.1080">
    <property type="match status" value="1"/>
</dbReference>
<reference evidence="10" key="1">
    <citation type="journal article" date="2023" name="PhytoFront">
        <title>Draft Genome Resources of Seven Strains of Tilletia horrida, Causal Agent of Kernel Smut of Rice.</title>
        <authorList>
            <person name="Khanal S."/>
            <person name="Antony Babu S."/>
            <person name="Zhou X.G."/>
        </authorList>
    </citation>
    <scope>NUCLEOTIDE SEQUENCE</scope>
    <source>
        <strain evidence="10">TX6</strain>
    </source>
</reference>
<keyword evidence="5" id="KW-0347">Helicase</keyword>
<dbReference type="PROSITE" id="PS00690">
    <property type="entry name" value="DEAH_ATP_HELICASE"/>
    <property type="match status" value="1"/>
</dbReference>
<feature type="compositionally biased region" description="Polar residues" evidence="7">
    <location>
        <begin position="828"/>
        <end position="860"/>
    </location>
</feature>
<dbReference type="SUPFAM" id="SSF52540">
    <property type="entry name" value="P-loop containing nucleoside triphosphate hydrolases"/>
    <property type="match status" value="1"/>
</dbReference>
<dbReference type="InterPro" id="IPR007502">
    <property type="entry name" value="Helicase-assoc_dom"/>
</dbReference>
<dbReference type="GO" id="GO:0000462">
    <property type="term" value="P:maturation of SSU-rRNA from tricistronic rRNA transcript (SSU-rRNA, 5.8S rRNA, LSU-rRNA)"/>
    <property type="evidence" value="ECO:0007669"/>
    <property type="project" value="TreeGrafter"/>
</dbReference>
<evidence type="ECO:0000259" key="8">
    <source>
        <dbReference type="PROSITE" id="PS51192"/>
    </source>
</evidence>
<dbReference type="SMART" id="SM00847">
    <property type="entry name" value="HA2"/>
    <property type="match status" value="1"/>
</dbReference>
<feature type="region of interest" description="Disordered" evidence="7">
    <location>
        <begin position="1"/>
        <end position="23"/>
    </location>
</feature>
<sequence length="2038" mass="218127">MPKRPRSSSSVGGAPPFKNRPRHLQTGAHNAVAAAKAALPVAARKEAIIAALRQYDTIIIHGETGSGKTTQIPQYLFQAGFANDSYKQQDAAAKPKLIGITQPRRVAATSLASRVAQEMGCPDPATLPVRSKRSKGKEHGAHSNGHAQNGALVGYSIRFDDRTGPETRIKFMTDGWILREMVGPALTASKRVEQARSKADFKGKSKVQQSSEIASADLGSLLLSYAVLIIDEAHERTLDTDVILGLAKRIQARRKELRSRWLNEHQGDPVHPWARVTELKLVVMSATLDSAAFSNFFASTPPLDATNKMTSSSQSVVSSPAPVLYVEGRQHPVKLYYTPSPVQDWADAALRTILQIHISKPAPGDILVFLTGQDEIEKLAASLRAVADWIPDWVRVRAQSAPGSQGSVISQGEDDKFEIANSIDVSTASEEPGTALNSNPIDRIISNGLAHHSQVDDDSRRKQHQKNGHSRKHLSTEPPSSVPSSLIIAPLYAALGSAATLPVFAPTPADTRKIVLATNIAETSVTIPGIVYVIDCGFAKEKIYTADSGIEVLRSLPISQGAARQRMGRAGRVRAGECYRLYPEVAYNGLDESSTPEILKTDLSAASLQLYAAGLDPFDFDWMDEPDQDALKAALISLVQLGAVSPPAAKNAAARITPLGRRMAALPISPVHARTLLSASERGGPTVARQARDLVALLSADRSVFVDASGLGNESQQGKRSTLADIDEAREAALERRVRAGLIHPSGDHGTALNVLYAFLEVLDSVQDPRNKKAGGQQPVRAWCQANFVHEKTVRNVLSIRAQLRTLCRQNGIECDDEADSPPHAQASKFSSNKATGQTSNPNGTNGRQADTGSSQDSTPSDADEDDSLDDLYVTQKSSVLSNGKSRPAWKEERYEALREILCEGRLGNIAFRQTDGSYKRIGKGQTFKIHPSSALHGRKAVAILFEELIQTTQFFARTRGGMNAIIHGDDNLLNYLLAIAMASSRTNELGESAGRSRLGSTASVVISSPDEDSPFSSRSKLVTGYRALLSGEQPWSSSSSSASGKRRAAPRDAYLYDLLTVPIPDTAHLVQLCQAVLPSTTPRTAFVLIDDDPASAGARIRENISGLWAHAMSVWLALPTTSDDSNTFSHTAAESGVNTASLSSPLRINAGQTLLALSATILAQKFPNYTLDLINVVAGSISEADELFIQLVVGIDDVLTEDFPTVENGASDYDTGLDTPNDRPQKAMKPAQHLQLQHLTLQLLLLWLSYTSHTSLGTYFLRRDLFLSLTSFLERSPATARFGFDVGLAIGLLAGVGQQGAGVGSKRASLIVAHGAGPNPLSSSHPYIRHLAHWYSSSAAAVRPESSVPRPGMDTLVEIGAIALERQGWRPYVAVQPETEDPLDAEKLSYAEASTNALKAIVGVPYKGAQVLGEEMVQLSGSLRDSLRWFVGAQSSAATGVVSRSASEFSHLPTAPASFLLPLYLLSRSNPLFMHSVFFSPELPRSGRRTPKDQSTPSDSQQSGGADSPEQLPPDLPVSLLSFASYLLTHASAPMAPVPPSSDNSSPLSARISSVSRARAPAGEDAFLRPEHQPSTELQNNDQNGSQESNRLPPTAMPLKRAARVRRCKQRNYVGGASSSSSYPVVQKHSLSSMSLPTWATFGLGKSVASAQGVEAENASSTDANCLRLIAPLLEVCGSYLRNNVSLKLDVRSFSVALRIIRRSILLLSAGRIKLRTVPQSQQAAPESGTLPYFNYTTVVLQPLLILARFLATRSVDELRLSAASVATNTSSGSNNMASRAALTSLIRLLLLTISTFLVNADRLLPSPSEVHEVIYEMLREGESLRKLGDGLVGDALGRGVDTVSTRAAQMAKGRSESPARAPAPAAAATLADETLRSVGWSVALEPVLDAVDAKLAGAKSKAVLREPANVLKVIAELDLEALLGAASLVGTYNTSSSSAAVQGPGLIPLSASPPEPTYDPDSMPVSLSSAMRSDGKTSAAYNDTAASAQVQDSKRLSRRLDRGELDESWFEDIEEGALAEAARVVGADVQKLLPIH</sequence>
<evidence type="ECO:0000313" key="10">
    <source>
        <dbReference type="EMBL" id="KAK0556118.1"/>
    </source>
</evidence>
<comment type="similarity">
    <text evidence="1">Belongs to the DEAD box helicase family. DEAH subfamily.</text>
</comment>
<dbReference type="GO" id="GO:1990904">
    <property type="term" value="C:ribonucleoprotein complex"/>
    <property type="evidence" value="ECO:0007669"/>
    <property type="project" value="UniProtKB-ARBA"/>
</dbReference>
<feature type="region of interest" description="Disordered" evidence="7">
    <location>
        <begin position="1537"/>
        <end position="1604"/>
    </location>
</feature>
<feature type="region of interest" description="Disordered" evidence="7">
    <location>
        <begin position="452"/>
        <end position="482"/>
    </location>
</feature>
<feature type="region of interest" description="Disordered" evidence="7">
    <location>
        <begin position="816"/>
        <end position="868"/>
    </location>
</feature>
<dbReference type="SMART" id="SM00487">
    <property type="entry name" value="DEXDc"/>
    <property type="match status" value="1"/>
</dbReference>
<dbReference type="PROSITE" id="PS51192">
    <property type="entry name" value="HELICASE_ATP_BIND_1"/>
    <property type="match status" value="1"/>
</dbReference>
<dbReference type="Gene3D" id="3.40.50.300">
    <property type="entry name" value="P-loop containing nucleotide triphosphate hydrolases"/>
    <property type="match status" value="2"/>
</dbReference>
<organism evidence="10 11">
    <name type="scientific">Tilletia horrida</name>
    <dbReference type="NCBI Taxonomy" id="155126"/>
    <lineage>
        <taxon>Eukaryota</taxon>
        <taxon>Fungi</taxon>
        <taxon>Dikarya</taxon>
        <taxon>Basidiomycota</taxon>
        <taxon>Ustilaginomycotina</taxon>
        <taxon>Exobasidiomycetes</taxon>
        <taxon>Tilletiales</taxon>
        <taxon>Tilletiaceae</taxon>
        <taxon>Tilletia</taxon>
    </lineage>
</organism>
<evidence type="ECO:0000256" key="2">
    <source>
        <dbReference type="ARBA" id="ARBA00012552"/>
    </source>
</evidence>
<comment type="caution">
    <text evidence="10">The sequence shown here is derived from an EMBL/GenBank/DDBJ whole genome shotgun (WGS) entry which is preliminary data.</text>
</comment>
<dbReference type="GO" id="GO:0003723">
    <property type="term" value="F:RNA binding"/>
    <property type="evidence" value="ECO:0007669"/>
    <property type="project" value="TreeGrafter"/>
</dbReference>
<proteinExistence type="inferred from homology"/>
<evidence type="ECO:0000256" key="4">
    <source>
        <dbReference type="ARBA" id="ARBA00022801"/>
    </source>
</evidence>
<dbReference type="Pfam" id="PF04408">
    <property type="entry name" value="WHD_HA2"/>
    <property type="match status" value="1"/>
</dbReference>
<keyword evidence="11" id="KW-1185">Reference proteome</keyword>
<dbReference type="GO" id="GO:0005524">
    <property type="term" value="F:ATP binding"/>
    <property type="evidence" value="ECO:0007669"/>
    <property type="project" value="UniProtKB-KW"/>
</dbReference>
<gene>
    <name evidence="10" type="primary">prh1</name>
    <name evidence="10" type="ORF">OC846_001337</name>
</gene>
<dbReference type="Proteomes" id="UP001176517">
    <property type="component" value="Unassembled WGS sequence"/>
</dbReference>
<evidence type="ECO:0000259" key="9">
    <source>
        <dbReference type="PROSITE" id="PS51194"/>
    </source>
</evidence>
<feature type="region of interest" description="Disordered" evidence="7">
    <location>
        <begin position="121"/>
        <end position="148"/>
    </location>
</feature>
<dbReference type="Pfam" id="PF00271">
    <property type="entry name" value="Helicase_C"/>
    <property type="match status" value="1"/>
</dbReference>
<dbReference type="GO" id="GO:0016787">
    <property type="term" value="F:hydrolase activity"/>
    <property type="evidence" value="ECO:0007669"/>
    <property type="project" value="UniProtKB-KW"/>
</dbReference>